<feature type="region of interest" description="Disordered" evidence="1">
    <location>
        <begin position="270"/>
        <end position="333"/>
    </location>
</feature>
<dbReference type="Proteomes" id="UP000007148">
    <property type="component" value="Unassembled WGS sequence"/>
</dbReference>
<protein>
    <submittedName>
        <fullName evidence="2">Uncharacterized protein</fullName>
    </submittedName>
</protein>
<accession>G4TB43</accession>
<feature type="compositionally biased region" description="Polar residues" evidence="1">
    <location>
        <begin position="294"/>
        <end position="305"/>
    </location>
</feature>
<gene>
    <name evidence="2" type="ORF">PIIN_02402</name>
</gene>
<feature type="compositionally biased region" description="Low complexity" evidence="1">
    <location>
        <begin position="238"/>
        <end position="247"/>
    </location>
</feature>
<feature type="compositionally biased region" description="Polar residues" evidence="1">
    <location>
        <begin position="322"/>
        <end position="333"/>
    </location>
</feature>
<feature type="compositionally biased region" description="Polar residues" evidence="1">
    <location>
        <begin position="107"/>
        <end position="138"/>
    </location>
</feature>
<feature type="compositionally biased region" description="Low complexity" evidence="1">
    <location>
        <begin position="277"/>
        <end position="293"/>
    </location>
</feature>
<dbReference type="HOGENOM" id="CLU_497117_0_0_1"/>
<reference evidence="2 3" key="1">
    <citation type="journal article" date="2011" name="PLoS Pathog.">
        <title>Endophytic Life Strategies Decoded by Genome and Transcriptome Analyses of the Mutualistic Root Symbiont Piriformospora indica.</title>
        <authorList>
            <person name="Zuccaro A."/>
            <person name="Lahrmann U."/>
            <person name="Guldener U."/>
            <person name="Langen G."/>
            <person name="Pfiffi S."/>
            <person name="Biedenkopf D."/>
            <person name="Wong P."/>
            <person name="Samans B."/>
            <person name="Grimm C."/>
            <person name="Basiewicz M."/>
            <person name="Murat C."/>
            <person name="Martin F."/>
            <person name="Kogel K.H."/>
        </authorList>
    </citation>
    <scope>NUCLEOTIDE SEQUENCE [LARGE SCALE GENOMIC DNA]</scope>
    <source>
        <strain evidence="2 3">DSM 11827</strain>
    </source>
</reference>
<comment type="caution">
    <text evidence="2">The sequence shown here is derived from an EMBL/GenBank/DDBJ whole genome shotgun (WGS) entry which is preliminary data.</text>
</comment>
<feature type="compositionally biased region" description="Polar residues" evidence="1">
    <location>
        <begin position="29"/>
        <end position="64"/>
    </location>
</feature>
<dbReference type="OrthoDB" id="3174975at2759"/>
<dbReference type="AlphaFoldDB" id="G4TB43"/>
<feature type="compositionally biased region" description="Low complexity" evidence="1">
    <location>
        <begin position="80"/>
        <end position="94"/>
    </location>
</feature>
<proteinExistence type="predicted"/>
<feature type="compositionally biased region" description="Polar residues" evidence="1">
    <location>
        <begin position="364"/>
        <end position="390"/>
    </location>
</feature>
<evidence type="ECO:0000313" key="2">
    <source>
        <dbReference type="EMBL" id="CCA68538.1"/>
    </source>
</evidence>
<evidence type="ECO:0000313" key="3">
    <source>
        <dbReference type="Proteomes" id="UP000007148"/>
    </source>
</evidence>
<keyword evidence="3" id="KW-1185">Reference proteome</keyword>
<sequence>MTAYSSASYGAATSMPSSNGAAVSGYPSMAQQSPNTHEASSSNVFESPQPQREHQQQSYGTQQISSHNGAMNAYLQHPNYQQHTQQPQQALHHPSQPAIGVYRAPSGNESPTASWHPQQQHANMRYYSQQQAHAQMQGHSMHPQHAHSQYPGHHHQVAYPQQQPQLMLKPLDAYLLARALQTAPPQRETHQIILFAQANHKDPTVLLHAYEHRRKEIDELVAQLRSEEGASQTSMNQTSYMPSPMSTTSASGLVNGASYMGSGIPPTVISLQPGVGTPHSTSVPPTSAPPSYSRTMTAPPSSVATTGDLDLPSEASSPMLETPTSAGLPSSGNGKLGSGYPMLAKYPSSALANGAFPPPDNTARPGSNHSNSLENKPNTDAAASQNSPPTSADLPTASKPGSRDGEPYTELEIRLIEKVIREAVQEQPDIKLAQLGVLIHNKDQARPATAWARQLSKRKQAIDRARELARNGKDISRVHIDVNRNLKALETDTDDAEGEEGARRNRLRGVKTEEGDDAEYDDRPHKRRRGS</sequence>
<feature type="region of interest" description="Disordered" evidence="1">
    <location>
        <begin position="491"/>
        <end position="531"/>
    </location>
</feature>
<feature type="region of interest" description="Disordered" evidence="1">
    <location>
        <begin position="1"/>
        <end position="64"/>
    </location>
</feature>
<feature type="compositionally biased region" description="Low complexity" evidence="1">
    <location>
        <begin position="1"/>
        <end position="14"/>
    </location>
</feature>
<dbReference type="InParanoid" id="G4TB43"/>
<name>G4TB43_SERID</name>
<feature type="region of interest" description="Disordered" evidence="1">
    <location>
        <begin position="80"/>
        <end position="157"/>
    </location>
</feature>
<feature type="region of interest" description="Disordered" evidence="1">
    <location>
        <begin position="228"/>
        <end position="247"/>
    </location>
</feature>
<evidence type="ECO:0000256" key="1">
    <source>
        <dbReference type="SAM" id="MobiDB-lite"/>
    </source>
</evidence>
<feature type="region of interest" description="Disordered" evidence="1">
    <location>
        <begin position="351"/>
        <end position="406"/>
    </location>
</feature>
<organism evidence="2 3">
    <name type="scientific">Serendipita indica (strain DSM 11827)</name>
    <name type="common">Root endophyte fungus</name>
    <name type="synonym">Piriformospora indica</name>
    <dbReference type="NCBI Taxonomy" id="1109443"/>
    <lineage>
        <taxon>Eukaryota</taxon>
        <taxon>Fungi</taxon>
        <taxon>Dikarya</taxon>
        <taxon>Basidiomycota</taxon>
        <taxon>Agaricomycotina</taxon>
        <taxon>Agaricomycetes</taxon>
        <taxon>Sebacinales</taxon>
        <taxon>Serendipitaceae</taxon>
        <taxon>Serendipita</taxon>
    </lineage>
</organism>
<dbReference type="EMBL" id="CAFZ01000035">
    <property type="protein sequence ID" value="CCA68538.1"/>
    <property type="molecule type" value="Genomic_DNA"/>
</dbReference>